<dbReference type="InterPro" id="IPR001680">
    <property type="entry name" value="WD40_rpt"/>
</dbReference>
<gene>
    <name evidence="6" type="ORF">BaOVIS_021870</name>
</gene>
<dbReference type="InterPro" id="IPR019775">
    <property type="entry name" value="WD40_repeat_CS"/>
</dbReference>
<name>A0A9W5TDJ2_BABOV</name>
<dbReference type="PROSITE" id="PS51396">
    <property type="entry name" value="PUL"/>
    <property type="match status" value="1"/>
</dbReference>
<dbReference type="GO" id="GO:0005737">
    <property type="term" value="C:cytoplasm"/>
    <property type="evidence" value="ECO:0007669"/>
    <property type="project" value="TreeGrafter"/>
</dbReference>
<dbReference type="Proteomes" id="UP001057455">
    <property type="component" value="Unassembled WGS sequence"/>
</dbReference>
<keyword evidence="1" id="KW-0963">Cytoplasm</keyword>
<evidence type="ECO:0000259" key="5">
    <source>
        <dbReference type="PROSITE" id="PS51396"/>
    </source>
</evidence>
<evidence type="ECO:0000313" key="6">
    <source>
        <dbReference type="EMBL" id="GFE54783.1"/>
    </source>
</evidence>
<evidence type="ECO:0000256" key="3">
    <source>
        <dbReference type="ARBA" id="ARBA00022737"/>
    </source>
</evidence>
<dbReference type="PANTHER" id="PTHR19849:SF0">
    <property type="entry name" value="PHOSPHOLIPASE A-2-ACTIVATING PROTEIN"/>
    <property type="match status" value="1"/>
</dbReference>
<sequence>MDSTANPLDPFSASYQLVYNLDNVPSVTRCGCVINDTSLSVPSGMYDVSLDSEFLIIGDVDGVVRIWRISKDGGVDMINEVICHEGTIMDLIASRMLNTEINMDDFQNLGTGLSVLEASLSFYTCGRDRKIHRFNLMGQKVGTFVGHEDVVCSLEEFDEGQRIVSGSWDGTAIVWNVLTGVMEYRVGGNPYKYSVYCKVISDGTLITGMTNGDLCFWKSGTLNKTLQAHSGVIRAISIKGDTLLTCSNDCSVRKYDSAMNLIYTIPYAHQNFVYDVRHSSNFPIFFTSSEDKTVGIWDLDTGQMLQQLHLESSIWKVIETKHHGIAIIPMSGTVSIWQLLPGVMRPSNPPQVVTGGRIPTTHNKQANAEASFDMVSFKKANAAKALEYLHSYNSTKTPELSISPKDFQTINDIFNGHAISNSDLSFVLKLVQWPTSELLPVFDLLKVLFINTSCSKLFNARNNGFTIYNCVCSAIENSISNIPLLTVSLQLLCNMFHLTLPRGILLSHITTTLQAIEKCSAICTKMVQQAHSACIQNLVIASGDKTPTLSQNIVEIIHTTLSALNRTALGEPWIGTVVYRHCKSLETLICLDNKASLLIRQSGLQQFLDDISKHITTDDKSAVENAVKRIKSLIN</sequence>
<feature type="domain" description="PUL" evidence="5">
    <location>
        <begin position="367"/>
        <end position="633"/>
    </location>
</feature>
<proteinExistence type="predicted"/>
<dbReference type="SMART" id="SM00320">
    <property type="entry name" value="WD40"/>
    <property type="match status" value="4"/>
</dbReference>
<dbReference type="GO" id="GO:0005634">
    <property type="term" value="C:nucleus"/>
    <property type="evidence" value="ECO:0007669"/>
    <property type="project" value="TreeGrafter"/>
</dbReference>
<dbReference type="EMBL" id="BLIY01000017">
    <property type="protein sequence ID" value="GFE54783.1"/>
    <property type="molecule type" value="Genomic_DNA"/>
</dbReference>
<evidence type="ECO:0000256" key="2">
    <source>
        <dbReference type="ARBA" id="ARBA00022574"/>
    </source>
</evidence>
<dbReference type="AlphaFoldDB" id="A0A9W5TDJ2"/>
<accession>A0A9W5TDJ2</accession>
<dbReference type="GO" id="GO:0043130">
    <property type="term" value="F:ubiquitin binding"/>
    <property type="evidence" value="ECO:0007669"/>
    <property type="project" value="TreeGrafter"/>
</dbReference>
<dbReference type="InterPro" id="IPR013535">
    <property type="entry name" value="PUL_dom"/>
</dbReference>
<keyword evidence="2 4" id="KW-0853">WD repeat</keyword>
<dbReference type="GO" id="GO:0010992">
    <property type="term" value="P:ubiquitin recycling"/>
    <property type="evidence" value="ECO:0007669"/>
    <property type="project" value="TreeGrafter"/>
</dbReference>
<feature type="repeat" description="WD" evidence="4">
    <location>
        <begin position="144"/>
        <end position="185"/>
    </location>
</feature>
<dbReference type="SUPFAM" id="SSF50978">
    <property type="entry name" value="WD40 repeat-like"/>
    <property type="match status" value="1"/>
</dbReference>
<dbReference type="Gene3D" id="1.25.10.10">
    <property type="entry name" value="Leucine-rich Repeat Variant"/>
    <property type="match status" value="1"/>
</dbReference>
<dbReference type="PROSITE" id="PS50082">
    <property type="entry name" value="WD_REPEATS_2"/>
    <property type="match status" value="2"/>
</dbReference>
<dbReference type="InterPro" id="IPR036322">
    <property type="entry name" value="WD40_repeat_dom_sf"/>
</dbReference>
<dbReference type="InterPro" id="IPR015943">
    <property type="entry name" value="WD40/YVTN_repeat-like_dom_sf"/>
</dbReference>
<dbReference type="Gene3D" id="2.130.10.10">
    <property type="entry name" value="YVTN repeat-like/Quinoprotein amine dehydrogenase"/>
    <property type="match status" value="2"/>
</dbReference>
<evidence type="ECO:0000256" key="4">
    <source>
        <dbReference type="PROSITE-ProRule" id="PRU00221"/>
    </source>
</evidence>
<dbReference type="GO" id="GO:0043161">
    <property type="term" value="P:proteasome-mediated ubiquitin-dependent protein catabolic process"/>
    <property type="evidence" value="ECO:0007669"/>
    <property type="project" value="TreeGrafter"/>
</dbReference>
<dbReference type="InterPro" id="IPR011989">
    <property type="entry name" value="ARM-like"/>
</dbReference>
<dbReference type="Pfam" id="PF00400">
    <property type="entry name" value="WD40"/>
    <property type="match status" value="3"/>
</dbReference>
<dbReference type="PROSITE" id="PS00678">
    <property type="entry name" value="WD_REPEATS_1"/>
    <property type="match status" value="1"/>
</dbReference>
<comment type="caution">
    <text evidence="6">The sequence shown here is derived from an EMBL/GenBank/DDBJ whole genome shotgun (WGS) entry which is preliminary data.</text>
</comment>
<evidence type="ECO:0000256" key="1">
    <source>
        <dbReference type="ARBA" id="ARBA00022490"/>
    </source>
</evidence>
<dbReference type="OrthoDB" id="538223at2759"/>
<keyword evidence="7" id="KW-1185">Reference proteome</keyword>
<evidence type="ECO:0000313" key="7">
    <source>
        <dbReference type="Proteomes" id="UP001057455"/>
    </source>
</evidence>
<dbReference type="PROSITE" id="PS50294">
    <property type="entry name" value="WD_REPEATS_REGION"/>
    <property type="match status" value="2"/>
</dbReference>
<organism evidence="6 7">
    <name type="scientific">Babesia ovis</name>
    <dbReference type="NCBI Taxonomy" id="5869"/>
    <lineage>
        <taxon>Eukaryota</taxon>
        <taxon>Sar</taxon>
        <taxon>Alveolata</taxon>
        <taxon>Apicomplexa</taxon>
        <taxon>Aconoidasida</taxon>
        <taxon>Piroplasmida</taxon>
        <taxon>Babesiidae</taxon>
        <taxon>Babesia</taxon>
    </lineage>
</organism>
<reference evidence="6" key="1">
    <citation type="submission" date="2019-12" db="EMBL/GenBank/DDBJ databases">
        <title>Genome sequence of Babesia ovis.</title>
        <authorList>
            <person name="Yamagishi J."/>
            <person name="Sevinc F."/>
            <person name="Xuan X."/>
        </authorList>
    </citation>
    <scope>NUCLEOTIDE SEQUENCE</scope>
    <source>
        <strain evidence="6">Selcuk</strain>
    </source>
</reference>
<keyword evidence="3" id="KW-0677">Repeat</keyword>
<protein>
    <submittedName>
        <fullName evidence="6">Phospholipase A-2-activating protein</fullName>
    </submittedName>
</protein>
<feature type="repeat" description="WD" evidence="4">
    <location>
        <begin position="266"/>
        <end position="307"/>
    </location>
</feature>
<dbReference type="PANTHER" id="PTHR19849">
    <property type="entry name" value="PHOSPHOLIPASE A-2-ACTIVATING PROTEIN"/>
    <property type="match status" value="1"/>
</dbReference>
<dbReference type="Pfam" id="PF08324">
    <property type="entry name" value="PUL"/>
    <property type="match status" value="1"/>
</dbReference>